<proteinExistence type="predicted"/>
<keyword evidence="3" id="KW-1185">Reference proteome</keyword>
<feature type="compositionally biased region" description="Low complexity" evidence="1">
    <location>
        <begin position="261"/>
        <end position="273"/>
    </location>
</feature>
<organism evidence="2 3">
    <name type="scientific">Parathielavia hyrcaniae</name>
    <dbReference type="NCBI Taxonomy" id="113614"/>
    <lineage>
        <taxon>Eukaryota</taxon>
        <taxon>Fungi</taxon>
        <taxon>Dikarya</taxon>
        <taxon>Ascomycota</taxon>
        <taxon>Pezizomycotina</taxon>
        <taxon>Sordariomycetes</taxon>
        <taxon>Sordariomycetidae</taxon>
        <taxon>Sordariales</taxon>
        <taxon>Chaetomiaceae</taxon>
        <taxon>Parathielavia</taxon>
    </lineage>
</organism>
<feature type="region of interest" description="Disordered" evidence="1">
    <location>
        <begin position="247"/>
        <end position="288"/>
    </location>
</feature>
<reference evidence="2" key="1">
    <citation type="journal article" date="2023" name="Mol. Phylogenet. Evol.">
        <title>Genome-scale phylogeny and comparative genomics of the fungal order Sordariales.</title>
        <authorList>
            <person name="Hensen N."/>
            <person name="Bonometti L."/>
            <person name="Westerberg I."/>
            <person name="Brannstrom I.O."/>
            <person name="Guillou S."/>
            <person name="Cros-Aarteil S."/>
            <person name="Calhoun S."/>
            <person name="Haridas S."/>
            <person name="Kuo A."/>
            <person name="Mondo S."/>
            <person name="Pangilinan J."/>
            <person name="Riley R."/>
            <person name="LaButti K."/>
            <person name="Andreopoulos B."/>
            <person name="Lipzen A."/>
            <person name="Chen C."/>
            <person name="Yan M."/>
            <person name="Daum C."/>
            <person name="Ng V."/>
            <person name="Clum A."/>
            <person name="Steindorff A."/>
            <person name="Ohm R.A."/>
            <person name="Martin F."/>
            <person name="Silar P."/>
            <person name="Natvig D.O."/>
            <person name="Lalanne C."/>
            <person name="Gautier V."/>
            <person name="Ament-Velasquez S.L."/>
            <person name="Kruys A."/>
            <person name="Hutchinson M.I."/>
            <person name="Powell A.J."/>
            <person name="Barry K."/>
            <person name="Miller A.N."/>
            <person name="Grigoriev I.V."/>
            <person name="Debuchy R."/>
            <person name="Gladieux P."/>
            <person name="Hiltunen Thoren M."/>
            <person name="Johannesson H."/>
        </authorList>
    </citation>
    <scope>NUCLEOTIDE SEQUENCE</scope>
    <source>
        <strain evidence="2">CBS 757.83</strain>
    </source>
</reference>
<comment type="caution">
    <text evidence="2">The sequence shown here is derived from an EMBL/GenBank/DDBJ whole genome shotgun (WGS) entry which is preliminary data.</text>
</comment>
<gene>
    <name evidence="2" type="ORF">N658DRAFT_358547</name>
</gene>
<dbReference type="AlphaFoldDB" id="A0AAN6Q3R6"/>
<evidence type="ECO:0000313" key="3">
    <source>
        <dbReference type="Proteomes" id="UP001305647"/>
    </source>
</evidence>
<accession>A0AAN6Q3R6</accession>
<dbReference type="EMBL" id="MU863632">
    <property type="protein sequence ID" value="KAK4102291.1"/>
    <property type="molecule type" value="Genomic_DNA"/>
</dbReference>
<evidence type="ECO:0000313" key="2">
    <source>
        <dbReference type="EMBL" id="KAK4102291.1"/>
    </source>
</evidence>
<reference evidence="2" key="2">
    <citation type="submission" date="2023-05" db="EMBL/GenBank/DDBJ databases">
        <authorList>
            <consortium name="Lawrence Berkeley National Laboratory"/>
            <person name="Steindorff A."/>
            <person name="Hensen N."/>
            <person name="Bonometti L."/>
            <person name="Westerberg I."/>
            <person name="Brannstrom I.O."/>
            <person name="Guillou S."/>
            <person name="Cros-Aarteil S."/>
            <person name="Calhoun S."/>
            <person name="Haridas S."/>
            <person name="Kuo A."/>
            <person name="Mondo S."/>
            <person name="Pangilinan J."/>
            <person name="Riley R."/>
            <person name="Labutti K."/>
            <person name="Andreopoulos B."/>
            <person name="Lipzen A."/>
            <person name="Chen C."/>
            <person name="Yanf M."/>
            <person name="Daum C."/>
            <person name="Ng V."/>
            <person name="Clum A."/>
            <person name="Ohm R."/>
            <person name="Martin F."/>
            <person name="Silar P."/>
            <person name="Natvig D."/>
            <person name="Lalanne C."/>
            <person name="Gautier V."/>
            <person name="Ament-Velasquez S.L."/>
            <person name="Kruys A."/>
            <person name="Hutchinson M.I."/>
            <person name="Powell A.J."/>
            <person name="Barry K."/>
            <person name="Miller A.N."/>
            <person name="Grigoriev I.V."/>
            <person name="Debuchy R."/>
            <person name="Gladieux P."/>
            <person name="Thoren M.H."/>
            <person name="Johannesson H."/>
        </authorList>
    </citation>
    <scope>NUCLEOTIDE SEQUENCE</scope>
    <source>
        <strain evidence="2">CBS 757.83</strain>
    </source>
</reference>
<sequence length="288" mass="31722">MTGSRKFGEHRAALRHLFIRGCSIQLKTPHADFFRASSRIVSVRRQPLGSSPIYDILSLSWIRERGAWQAGHEVGEGKEPKHNATLTSGCDEGSNGSIRGLIQATWIGGCPFHFHSRDMRPLSNERIRKAAPPSRSPDIGGACLLGRSGGSFARMECEARGRQALRSFLNCHRQQEGEEKREKSCPAGLNGGCGYRLASACIGCATRKEGTLRVINNRGNLEISMDASRVNRFEVARIFQVSADLHPSSPELHSSRVRYRTSSVLTPPRLTLSPPSPSDDQPKQRAHS</sequence>
<dbReference type="Proteomes" id="UP001305647">
    <property type="component" value="Unassembled WGS sequence"/>
</dbReference>
<protein>
    <submittedName>
        <fullName evidence="2">Uncharacterized protein</fullName>
    </submittedName>
</protein>
<name>A0AAN6Q3R6_9PEZI</name>
<evidence type="ECO:0000256" key="1">
    <source>
        <dbReference type="SAM" id="MobiDB-lite"/>
    </source>
</evidence>